<dbReference type="GO" id="GO:0016853">
    <property type="term" value="F:isomerase activity"/>
    <property type="evidence" value="ECO:0007669"/>
    <property type="project" value="UniProtKB-KW"/>
</dbReference>
<dbReference type="OrthoDB" id="9790967at2"/>
<dbReference type="Gene3D" id="1.10.12.10">
    <property type="entry name" value="Lyase 2-enoyl-coa Hydratase, Chain A, domain 2"/>
    <property type="match status" value="1"/>
</dbReference>
<sequence>MTEESIEDLVIYEHTSEHVARITLNRPAKLNTITPAMGVRVAELVRQVNDDDAVRVVVLTGTGPKSFCAGSDVSALDQYGTSWQLRNRVDYARAIGNVRKPVIAAIDGYAFGGGLELALFSDIRLATPTSTFCAAEIKLGWHGGAGATQLLPRIIGYGNALQLLLTGDRLSAAEACAMGLVQRVVEPEVLLSEADALAARIAANAPIAAQYAKHLVRVSMSTSLEIGLGYENDTFVYEHGTQDAAEGRAAFAERRPPQFTGE</sequence>
<evidence type="ECO:0000256" key="2">
    <source>
        <dbReference type="ARBA" id="ARBA00023239"/>
    </source>
</evidence>
<proteinExistence type="inferred from homology"/>
<dbReference type="InterPro" id="IPR018376">
    <property type="entry name" value="Enoyl-CoA_hyd/isom_CS"/>
</dbReference>
<dbReference type="InterPro" id="IPR029045">
    <property type="entry name" value="ClpP/crotonase-like_dom_sf"/>
</dbReference>
<dbReference type="PANTHER" id="PTHR11941">
    <property type="entry name" value="ENOYL-COA HYDRATASE-RELATED"/>
    <property type="match status" value="1"/>
</dbReference>
<dbReference type="SUPFAM" id="SSF52096">
    <property type="entry name" value="ClpP/crotonase"/>
    <property type="match status" value="1"/>
</dbReference>
<dbReference type="GO" id="GO:0004300">
    <property type="term" value="F:enoyl-CoA hydratase activity"/>
    <property type="evidence" value="ECO:0007669"/>
    <property type="project" value="UniProtKB-EC"/>
</dbReference>
<name>A0A3G8ZM59_9ACTN</name>
<dbReference type="KEGG" id="nak:EH165_10115"/>
<evidence type="ECO:0000256" key="5">
    <source>
        <dbReference type="RuleBase" id="RU003707"/>
    </source>
</evidence>
<reference evidence="6 7" key="2">
    <citation type="submission" date="2018-12" db="EMBL/GenBank/DDBJ databases">
        <title>Nakamurella antarcticus sp. nov., isolated from Antarctica South Shetland Islands soil.</title>
        <authorList>
            <person name="Peng F."/>
        </authorList>
    </citation>
    <scope>NUCLEOTIDE SEQUENCE [LARGE SCALE GENOMIC DNA]</scope>
    <source>
        <strain evidence="6 7">S14-144</strain>
    </source>
</reference>
<evidence type="ECO:0000256" key="3">
    <source>
        <dbReference type="ARBA" id="ARBA00023709"/>
    </source>
</evidence>
<dbReference type="Pfam" id="PF00378">
    <property type="entry name" value="ECH_1"/>
    <property type="match status" value="1"/>
</dbReference>
<dbReference type="EMBL" id="CP034170">
    <property type="protein sequence ID" value="AZI58439.1"/>
    <property type="molecule type" value="Genomic_DNA"/>
</dbReference>
<keyword evidence="2" id="KW-0456">Lyase</keyword>
<evidence type="ECO:0000256" key="1">
    <source>
        <dbReference type="ARBA" id="ARBA00005254"/>
    </source>
</evidence>
<dbReference type="GO" id="GO:0006635">
    <property type="term" value="P:fatty acid beta-oxidation"/>
    <property type="evidence" value="ECO:0007669"/>
    <property type="project" value="TreeGrafter"/>
</dbReference>
<evidence type="ECO:0000256" key="4">
    <source>
        <dbReference type="ARBA" id="ARBA00023717"/>
    </source>
</evidence>
<organism evidence="6 7">
    <name type="scientific">Nakamurella antarctica</name>
    <dbReference type="NCBI Taxonomy" id="1902245"/>
    <lineage>
        <taxon>Bacteria</taxon>
        <taxon>Bacillati</taxon>
        <taxon>Actinomycetota</taxon>
        <taxon>Actinomycetes</taxon>
        <taxon>Nakamurellales</taxon>
        <taxon>Nakamurellaceae</taxon>
        <taxon>Nakamurella</taxon>
    </lineage>
</organism>
<keyword evidence="7" id="KW-1185">Reference proteome</keyword>
<evidence type="ECO:0000313" key="7">
    <source>
        <dbReference type="Proteomes" id="UP000268084"/>
    </source>
</evidence>
<protein>
    <submittedName>
        <fullName evidence="6">Enoyl-CoA hydratase/isomerase family protein</fullName>
    </submittedName>
</protein>
<keyword evidence="6" id="KW-0413">Isomerase</keyword>
<comment type="catalytic activity">
    <reaction evidence="3">
        <text>a (3S)-3-hydroxyacyl-CoA = a (2E)-enoyl-CoA + H2O</text>
        <dbReference type="Rhea" id="RHEA:16105"/>
        <dbReference type="ChEBI" id="CHEBI:15377"/>
        <dbReference type="ChEBI" id="CHEBI:57318"/>
        <dbReference type="ChEBI" id="CHEBI:58856"/>
        <dbReference type="EC" id="4.2.1.17"/>
    </reaction>
</comment>
<dbReference type="InterPro" id="IPR001753">
    <property type="entry name" value="Enoyl-CoA_hydra/iso"/>
</dbReference>
<dbReference type="PANTHER" id="PTHR11941:SF54">
    <property type="entry name" value="ENOYL-COA HYDRATASE, MITOCHONDRIAL"/>
    <property type="match status" value="1"/>
</dbReference>
<gene>
    <name evidence="6" type="ORF">EH165_10115</name>
</gene>
<dbReference type="InterPro" id="IPR014748">
    <property type="entry name" value="Enoyl-CoA_hydra_C"/>
</dbReference>
<comment type="catalytic activity">
    <reaction evidence="4">
        <text>a 4-saturated-(3S)-3-hydroxyacyl-CoA = a (3E)-enoyl-CoA + H2O</text>
        <dbReference type="Rhea" id="RHEA:20724"/>
        <dbReference type="ChEBI" id="CHEBI:15377"/>
        <dbReference type="ChEBI" id="CHEBI:58521"/>
        <dbReference type="ChEBI" id="CHEBI:137480"/>
        <dbReference type="EC" id="4.2.1.17"/>
    </reaction>
</comment>
<reference evidence="6 7" key="1">
    <citation type="submission" date="2018-11" db="EMBL/GenBank/DDBJ databases">
        <authorList>
            <person name="Da X."/>
        </authorList>
    </citation>
    <scope>NUCLEOTIDE SEQUENCE [LARGE SCALE GENOMIC DNA]</scope>
    <source>
        <strain evidence="6 7">S14-144</strain>
    </source>
</reference>
<dbReference type="AlphaFoldDB" id="A0A3G8ZM59"/>
<accession>A0A3G8ZM59</accession>
<dbReference type="Gene3D" id="3.90.226.10">
    <property type="entry name" value="2-enoyl-CoA Hydratase, Chain A, domain 1"/>
    <property type="match status" value="1"/>
</dbReference>
<evidence type="ECO:0000313" key="6">
    <source>
        <dbReference type="EMBL" id="AZI58439.1"/>
    </source>
</evidence>
<dbReference type="RefSeq" id="WP_124799348.1">
    <property type="nucleotide sequence ID" value="NZ_CP034170.1"/>
</dbReference>
<dbReference type="Proteomes" id="UP000268084">
    <property type="component" value="Chromosome"/>
</dbReference>
<dbReference type="CDD" id="cd06558">
    <property type="entry name" value="crotonase-like"/>
    <property type="match status" value="1"/>
</dbReference>
<comment type="similarity">
    <text evidence="1 5">Belongs to the enoyl-CoA hydratase/isomerase family.</text>
</comment>
<dbReference type="PROSITE" id="PS00166">
    <property type="entry name" value="ENOYL_COA_HYDRATASE"/>
    <property type="match status" value="1"/>
</dbReference>